<proteinExistence type="predicted"/>
<protein>
    <submittedName>
        <fullName evidence="1">Uncharacterized protein</fullName>
    </submittedName>
</protein>
<reference evidence="1 2" key="1">
    <citation type="submission" date="2019-03" db="EMBL/GenBank/DDBJ databases">
        <title>First draft genome of Liparis tanakae, snailfish: a comprehensive survey of snailfish specific genes.</title>
        <authorList>
            <person name="Kim W."/>
            <person name="Song I."/>
            <person name="Jeong J.-H."/>
            <person name="Kim D."/>
            <person name="Kim S."/>
            <person name="Ryu S."/>
            <person name="Song J.Y."/>
            <person name="Lee S.K."/>
        </authorList>
    </citation>
    <scope>NUCLEOTIDE SEQUENCE [LARGE SCALE GENOMIC DNA]</scope>
    <source>
        <tissue evidence="1">Muscle</tissue>
    </source>
</reference>
<evidence type="ECO:0000313" key="1">
    <source>
        <dbReference type="EMBL" id="TNN50128.1"/>
    </source>
</evidence>
<name>A0A4Z2G9E9_9TELE</name>
<organism evidence="1 2">
    <name type="scientific">Liparis tanakae</name>
    <name type="common">Tanaka's snailfish</name>
    <dbReference type="NCBI Taxonomy" id="230148"/>
    <lineage>
        <taxon>Eukaryota</taxon>
        <taxon>Metazoa</taxon>
        <taxon>Chordata</taxon>
        <taxon>Craniata</taxon>
        <taxon>Vertebrata</taxon>
        <taxon>Euteleostomi</taxon>
        <taxon>Actinopterygii</taxon>
        <taxon>Neopterygii</taxon>
        <taxon>Teleostei</taxon>
        <taxon>Neoteleostei</taxon>
        <taxon>Acanthomorphata</taxon>
        <taxon>Eupercaria</taxon>
        <taxon>Perciformes</taxon>
        <taxon>Cottioidei</taxon>
        <taxon>Cottales</taxon>
        <taxon>Liparidae</taxon>
        <taxon>Liparis</taxon>
    </lineage>
</organism>
<comment type="caution">
    <text evidence="1">The sequence shown here is derived from an EMBL/GenBank/DDBJ whole genome shotgun (WGS) entry which is preliminary data.</text>
</comment>
<accession>A0A4Z2G9E9</accession>
<sequence length="173" mass="18233">MQSGPPPPLPTRRSTKALATPLARDAHLPLVQLLRRGGPQADQAVVLDHGAAALARRGEALHLRHVVQALLDVAKVAGFGGGLFVRVRVAAVVTLLVLAQVALQAAALLGQLHLALLRKPPSCAAVTRGEGSNHSHDLPSRLRSVLTEDTVTEPEHRARISTMSLHQLTSTSG</sequence>
<dbReference type="Proteomes" id="UP000314294">
    <property type="component" value="Unassembled WGS sequence"/>
</dbReference>
<keyword evidence="2" id="KW-1185">Reference proteome</keyword>
<dbReference type="AlphaFoldDB" id="A0A4Z2G9E9"/>
<gene>
    <name evidence="1" type="ORF">EYF80_039672</name>
</gene>
<dbReference type="EMBL" id="SRLO01000630">
    <property type="protein sequence ID" value="TNN50128.1"/>
    <property type="molecule type" value="Genomic_DNA"/>
</dbReference>
<evidence type="ECO:0000313" key="2">
    <source>
        <dbReference type="Proteomes" id="UP000314294"/>
    </source>
</evidence>